<dbReference type="EMBL" id="CP058601">
    <property type="protein sequence ID" value="QLG47569.1"/>
    <property type="molecule type" value="Genomic_DNA"/>
</dbReference>
<protein>
    <submittedName>
        <fullName evidence="2">Uncharacterized protein</fullName>
    </submittedName>
</protein>
<sequence>MTLGDTLGLSDSQERYIVRSLQLALFFLLGYGVTTLQFGVAGTAGVALGITFLPAWLHREYGYSMDAGLVLWITVAVILHTIGSLWMYETYQWYDEIAHTVSASVIAGLGYAAFRAFEIHSDEMAVPSTFRSMFIVVFVLATGVFWEVLEFALGGVAVTVYGIDDIVTDFVFNAVGAVIVAIWGTDYVSGLVGFFRQRLRSGPEN</sequence>
<accession>A0A7D5GQB4</accession>
<dbReference type="OrthoDB" id="313603at2157"/>
<name>A0A7D5GQB4_9EURY</name>
<feature type="transmembrane region" description="Helical" evidence="1">
    <location>
        <begin position="97"/>
        <end position="114"/>
    </location>
</feature>
<keyword evidence="1" id="KW-1133">Transmembrane helix</keyword>
<evidence type="ECO:0000313" key="3">
    <source>
        <dbReference type="Proteomes" id="UP000509241"/>
    </source>
</evidence>
<dbReference type="Proteomes" id="UP000509241">
    <property type="component" value="Chromosome"/>
</dbReference>
<dbReference type="GeneID" id="56031876"/>
<feature type="transmembrane region" description="Helical" evidence="1">
    <location>
        <begin position="69"/>
        <end position="91"/>
    </location>
</feature>
<keyword evidence="3" id="KW-1185">Reference proteome</keyword>
<dbReference type="InterPro" id="IPR014509">
    <property type="entry name" value="YjdF-like"/>
</dbReference>
<gene>
    <name evidence="2" type="ORF">HYG82_01255</name>
</gene>
<evidence type="ECO:0000256" key="1">
    <source>
        <dbReference type="SAM" id="Phobius"/>
    </source>
</evidence>
<proteinExistence type="predicted"/>
<dbReference type="AlphaFoldDB" id="A0A7D5GQB4"/>
<reference evidence="2 3" key="1">
    <citation type="submission" date="2020-07" db="EMBL/GenBank/DDBJ databases">
        <authorList>
            <person name="Cui H."/>
        </authorList>
    </citation>
    <scope>NUCLEOTIDE SEQUENCE [LARGE SCALE GENOMIC DNA]</scope>
    <source>
        <strain evidence="2 3">YPL8</strain>
    </source>
</reference>
<feature type="transmembrane region" description="Helical" evidence="1">
    <location>
        <begin position="134"/>
        <end position="158"/>
    </location>
</feature>
<dbReference type="Pfam" id="PF09997">
    <property type="entry name" value="DUF2238"/>
    <property type="match status" value="1"/>
</dbReference>
<feature type="transmembrane region" description="Helical" evidence="1">
    <location>
        <begin position="39"/>
        <end position="57"/>
    </location>
</feature>
<organism evidence="2 3">
    <name type="scientific">Natrinema halophilum</name>
    <dbReference type="NCBI Taxonomy" id="1699371"/>
    <lineage>
        <taxon>Archaea</taxon>
        <taxon>Methanobacteriati</taxon>
        <taxon>Methanobacteriota</taxon>
        <taxon>Stenosarchaea group</taxon>
        <taxon>Halobacteria</taxon>
        <taxon>Halobacteriales</taxon>
        <taxon>Natrialbaceae</taxon>
        <taxon>Natrinema</taxon>
    </lineage>
</organism>
<feature type="transmembrane region" description="Helical" evidence="1">
    <location>
        <begin position="170"/>
        <end position="195"/>
    </location>
</feature>
<evidence type="ECO:0000313" key="2">
    <source>
        <dbReference type="EMBL" id="QLG47569.1"/>
    </source>
</evidence>
<dbReference type="RefSeq" id="WP_179259312.1">
    <property type="nucleotide sequence ID" value="NZ_CP058601.1"/>
</dbReference>
<keyword evidence="1" id="KW-0472">Membrane</keyword>
<dbReference type="KEGG" id="haly:HYG82_01255"/>
<keyword evidence="1" id="KW-0812">Transmembrane</keyword>